<evidence type="ECO:0000313" key="8">
    <source>
        <dbReference type="Proteomes" id="UP000294599"/>
    </source>
</evidence>
<dbReference type="GO" id="GO:0004340">
    <property type="term" value="F:glucokinase activity"/>
    <property type="evidence" value="ECO:0007669"/>
    <property type="project" value="UniProtKB-UniRule"/>
</dbReference>
<evidence type="ECO:0000256" key="3">
    <source>
        <dbReference type="ARBA" id="ARBA00022777"/>
    </source>
</evidence>
<keyword evidence="8" id="KW-1185">Reference proteome</keyword>
<dbReference type="Gene3D" id="3.30.420.40">
    <property type="match status" value="1"/>
</dbReference>
<evidence type="ECO:0000256" key="1">
    <source>
        <dbReference type="ARBA" id="ARBA00022679"/>
    </source>
</evidence>
<dbReference type="Pfam" id="PF02685">
    <property type="entry name" value="Glucokinase"/>
    <property type="match status" value="1"/>
</dbReference>
<dbReference type="RefSeq" id="WP_123522835.1">
    <property type="nucleotide sequence ID" value="NZ_JBHLWF010000008.1"/>
</dbReference>
<dbReference type="PANTHER" id="PTHR47690:SF1">
    <property type="entry name" value="GLUCOKINASE"/>
    <property type="match status" value="1"/>
</dbReference>
<proteinExistence type="inferred from homology"/>
<evidence type="ECO:0000256" key="2">
    <source>
        <dbReference type="ARBA" id="ARBA00022741"/>
    </source>
</evidence>
<feature type="binding site" evidence="5">
    <location>
        <begin position="28"/>
        <end position="33"/>
    </location>
    <ligand>
        <name>ATP</name>
        <dbReference type="ChEBI" id="CHEBI:30616"/>
    </ligand>
</feature>
<dbReference type="InterPro" id="IPR003836">
    <property type="entry name" value="Glucokinase"/>
</dbReference>
<keyword evidence="4 5" id="KW-0067">ATP-binding</keyword>
<evidence type="ECO:0000313" key="7">
    <source>
        <dbReference type="EMBL" id="TCS96016.1"/>
    </source>
</evidence>
<dbReference type="PANTHER" id="PTHR47690">
    <property type="entry name" value="GLUCOKINASE"/>
    <property type="match status" value="1"/>
</dbReference>
<dbReference type="CDD" id="cd24008">
    <property type="entry name" value="ASKHA_NBD_GLK"/>
    <property type="match status" value="1"/>
</dbReference>
<dbReference type="InterPro" id="IPR043129">
    <property type="entry name" value="ATPase_NBD"/>
</dbReference>
<keyword evidence="1 5" id="KW-0808">Transferase</keyword>
<evidence type="ECO:0000256" key="4">
    <source>
        <dbReference type="ARBA" id="ARBA00022840"/>
    </source>
</evidence>
<dbReference type="GO" id="GO:0006096">
    <property type="term" value="P:glycolytic process"/>
    <property type="evidence" value="ECO:0007669"/>
    <property type="project" value="UniProtKB-UniRule"/>
</dbReference>
<dbReference type="SUPFAM" id="SSF53067">
    <property type="entry name" value="Actin-like ATPase domain"/>
    <property type="match status" value="1"/>
</dbReference>
<dbReference type="Gene3D" id="3.40.367.20">
    <property type="match status" value="1"/>
</dbReference>
<dbReference type="GO" id="GO:0005524">
    <property type="term" value="F:ATP binding"/>
    <property type="evidence" value="ECO:0007669"/>
    <property type="project" value="UniProtKB-UniRule"/>
</dbReference>
<accession>A0A4S3KVL8</accession>
<name>A0A4S3KVL8_9GAMM</name>
<evidence type="ECO:0000256" key="6">
    <source>
        <dbReference type="RuleBase" id="RU004046"/>
    </source>
</evidence>
<keyword evidence="5" id="KW-0963">Cytoplasm</keyword>
<sequence>MDRDDHRDDLPAADLDRLRRASRLDLVADIGGTNSRFALSDPDADTLALLAPRSLRNAGFDSLESALASYLQDLPRRPSRAAIAVASPVDRDHIRLTNLHWSFRRSTLAQHTGLDEVRLLNDFGAVAHAVPVLAAADRRHIAGPERDGLSGPVSVIGPGTGLGVALLAGGHRQGWQVVETEGGHASFAPLDEIERDIERSLRERHGRVSIERVLCGDGLAHIDQMLRARAAGGEAADVERRQPAEVTRAAVAGGDAWAGAALARFCAILGSVAGDIALTHGARTLVIAGGIVPRFVEVLRASDFPARMIDKGRMRDYLREVSVHVVTHAHPGLLGAAQLLRGRGHSGCPAA</sequence>
<keyword evidence="5" id="KW-0324">Glycolysis</keyword>
<organism evidence="7 8">
    <name type="scientific">Pseudofulvimonas gallinarii</name>
    <dbReference type="NCBI Taxonomy" id="634155"/>
    <lineage>
        <taxon>Bacteria</taxon>
        <taxon>Pseudomonadati</taxon>
        <taxon>Pseudomonadota</taxon>
        <taxon>Gammaproteobacteria</taxon>
        <taxon>Lysobacterales</taxon>
        <taxon>Rhodanobacteraceae</taxon>
        <taxon>Pseudofulvimonas</taxon>
    </lineage>
</organism>
<dbReference type="EC" id="2.7.1.2" evidence="5"/>
<comment type="subcellular location">
    <subcellularLocation>
        <location evidence="5">Cytoplasm</location>
    </subcellularLocation>
</comment>
<evidence type="ECO:0000256" key="5">
    <source>
        <dbReference type="HAMAP-Rule" id="MF_00524"/>
    </source>
</evidence>
<reference evidence="7 8" key="1">
    <citation type="submission" date="2019-03" db="EMBL/GenBank/DDBJ databases">
        <title>Genomic Encyclopedia of Type Strains, Phase IV (KMG-IV): sequencing the most valuable type-strain genomes for metagenomic binning, comparative biology and taxonomic classification.</title>
        <authorList>
            <person name="Goeker M."/>
        </authorList>
    </citation>
    <scope>NUCLEOTIDE SEQUENCE [LARGE SCALE GENOMIC DNA]</scope>
    <source>
        <strain evidence="7 8">DSM 21944</strain>
    </source>
</reference>
<dbReference type="GO" id="GO:0005536">
    <property type="term" value="F:D-glucose binding"/>
    <property type="evidence" value="ECO:0007669"/>
    <property type="project" value="InterPro"/>
</dbReference>
<dbReference type="EMBL" id="SMAF01000017">
    <property type="protein sequence ID" value="TCS96016.1"/>
    <property type="molecule type" value="Genomic_DNA"/>
</dbReference>
<keyword evidence="3 5" id="KW-0418">Kinase</keyword>
<dbReference type="OrthoDB" id="9800595at2"/>
<dbReference type="AlphaFoldDB" id="A0A4S3KVL8"/>
<gene>
    <name evidence="5" type="primary">glk</name>
    <name evidence="7" type="ORF">EDC25_11727</name>
</gene>
<comment type="caution">
    <text evidence="7">The sequence shown here is derived from an EMBL/GenBank/DDBJ whole genome shotgun (WGS) entry which is preliminary data.</text>
</comment>
<dbReference type="HAMAP" id="MF_00524">
    <property type="entry name" value="Glucokinase"/>
    <property type="match status" value="1"/>
</dbReference>
<dbReference type="InterPro" id="IPR050201">
    <property type="entry name" value="Bacterial_glucokinase"/>
</dbReference>
<dbReference type="GO" id="GO:0005829">
    <property type="term" value="C:cytosol"/>
    <property type="evidence" value="ECO:0007669"/>
    <property type="project" value="TreeGrafter"/>
</dbReference>
<comment type="catalytic activity">
    <reaction evidence="5">
        <text>D-glucose + ATP = D-glucose 6-phosphate + ADP + H(+)</text>
        <dbReference type="Rhea" id="RHEA:17825"/>
        <dbReference type="ChEBI" id="CHEBI:4167"/>
        <dbReference type="ChEBI" id="CHEBI:15378"/>
        <dbReference type="ChEBI" id="CHEBI:30616"/>
        <dbReference type="ChEBI" id="CHEBI:61548"/>
        <dbReference type="ChEBI" id="CHEBI:456216"/>
        <dbReference type="EC" id="2.7.1.2"/>
    </reaction>
</comment>
<dbReference type="NCBIfam" id="TIGR00749">
    <property type="entry name" value="glk"/>
    <property type="match status" value="1"/>
</dbReference>
<protein>
    <recommendedName>
        <fullName evidence="5">Glucokinase</fullName>
        <ecNumber evidence="5">2.7.1.2</ecNumber>
    </recommendedName>
    <alternativeName>
        <fullName evidence="5">Glucose kinase</fullName>
    </alternativeName>
</protein>
<comment type="similarity">
    <text evidence="5 6">Belongs to the bacterial glucokinase family.</text>
</comment>
<keyword evidence="2 5" id="KW-0547">Nucleotide-binding</keyword>
<dbReference type="Proteomes" id="UP000294599">
    <property type="component" value="Unassembled WGS sequence"/>
</dbReference>